<proteinExistence type="inferred from homology"/>
<dbReference type="HAMAP" id="MF_02071">
    <property type="entry name" value="RlpA"/>
    <property type="match status" value="1"/>
</dbReference>
<dbReference type="Gene3D" id="2.40.40.10">
    <property type="entry name" value="RlpA-like domain"/>
    <property type="match status" value="1"/>
</dbReference>
<dbReference type="Pfam" id="PF03330">
    <property type="entry name" value="DPBB_1"/>
    <property type="match status" value="1"/>
</dbReference>
<dbReference type="InterPro" id="IPR012997">
    <property type="entry name" value="RplA"/>
</dbReference>
<evidence type="ECO:0000256" key="2">
    <source>
        <dbReference type="ARBA" id="ARBA00023316"/>
    </source>
</evidence>
<dbReference type="Proteomes" id="UP000462449">
    <property type="component" value="Unassembled WGS sequence"/>
</dbReference>
<evidence type="ECO:0000313" key="9">
    <source>
        <dbReference type="Proteomes" id="UP000462449"/>
    </source>
</evidence>
<name>A0A7M4D307_9BACT</name>
<gene>
    <name evidence="3" type="primary">rlpA</name>
    <name evidence="7" type="ORF">DWB62_004330</name>
    <name evidence="6" type="ORF">GNY23_04330</name>
</gene>
<dbReference type="NCBIfam" id="TIGR00413">
    <property type="entry name" value="rlpA"/>
    <property type="match status" value="1"/>
</dbReference>
<dbReference type="GO" id="GO:0000270">
    <property type="term" value="P:peptidoglycan metabolic process"/>
    <property type="evidence" value="ECO:0007669"/>
    <property type="project" value="UniProtKB-UniRule"/>
</dbReference>
<dbReference type="GO" id="GO:0008932">
    <property type="term" value="F:lytic endotransglycosylase activity"/>
    <property type="evidence" value="ECO:0007669"/>
    <property type="project" value="UniProtKB-UniRule"/>
</dbReference>
<evidence type="ECO:0000256" key="3">
    <source>
        <dbReference type="HAMAP-Rule" id="MF_02071"/>
    </source>
</evidence>
<dbReference type="CDD" id="cd22268">
    <property type="entry name" value="DPBB_RlpA-like"/>
    <property type="match status" value="1"/>
</dbReference>
<dbReference type="PANTHER" id="PTHR34183:SF8">
    <property type="entry name" value="ENDOLYTIC PEPTIDOGLYCAN TRANSGLYCOSYLASE RLPA-RELATED"/>
    <property type="match status" value="1"/>
</dbReference>
<dbReference type="EMBL" id="QTZN02000006">
    <property type="protein sequence ID" value="MVB06241.1"/>
    <property type="molecule type" value="Genomic_DNA"/>
</dbReference>
<dbReference type="EMBL" id="WOTW01000006">
    <property type="protein sequence ID" value="MUP37036.1"/>
    <property type="molecule type" value="Genomic_DNA"/>
</dbReference>
<accession>A0A7M4D307</accession>
<keyword evidence="2 3" id="KW-0961">Cell wall biogenesis/degradation</keyword>
<dbReference type="AlphaFoldDB" id="A0A7M4D307"/>
<evidence type="ECO:0000256" key="1">
    <source>
        <dbReference type="ARBA" id="ARBA00023239"/>
    </source>
</evidence>
<comment type="similarity">
    <text evidence="3 4">Belongs to the RlpA family.</text>
</comment>
<evidence type="ECO:0000313" key="8">
    <source>
        <dbReference type="Proteomes" id="UP000285951"/>
    </source>
</evidence>
<keyword evidence="8" id="KW-1185">Reference proteome</keyword>
<evidence type="ECO:0000256" key="4">
    <source>
        <dbReference type="RuleBase" id="RU003495"/>
    </source>
</evidence>
<reference evidence="6 9" key="2">
    <citation type="submission" date="2019-12" db="EMBL/GenBank/DDBJ databases">
        <title>Draft genome sequence of Labilibaculum sp. strain 44 isolated from deep waters of Black Sea.</title>
        <authorList>
            <person name="Yadav S."/>
            <person name="Villanueva L."/>
        </authorList>
    </citation>
    <scope>NUCLEOTIDE SEQUENCE [LARGE SCALE GENOMIC DNA]</scope>
    <source>
        <strain evidence="6 9">44</strain>
    </source>
</reference>
<dbReference type="SUPFAM" id="SSF50685">
    <property type="entry name" value="Barwin-like endoglucanases"/>
    <property type="match status" value="1"/>
</dbReference>
<reference evidence="7 8" key="1">
    <citation type="submission" date="2019-11" db="EMBL/GenBank/DDBJ databases">
        <title>Draft genome sequence of Labilibaculum sp. strain SYP isolated from Black Sea.</title>
        <authorList>
            <person name="Yadav S."/>
            <person name="Villanueva L."/>
        </authorList>
    </citation>
    <scope>NUCLEOTIDE SEQUENCE [LARGE SCALE GENOMIC DNA]</scope>
    <source>
        <strain evidence="7 8">44</strain>
    </source>
</reference>
<evidence type="ECO:0000313" key="6">
    <source>
        <dbReference type="EMBL" id="MUP37036.1"/>
    </source>
</evidence>
<evidence type="ECO:0000313" key="7">
    <source>
        <dbReference type="EMBL" id="MVB06241.1"/>
    </source>
</evidence>
<protein>
    <recommendedName>
        <fullName evidence="3">Probable endolytic peptidoglycan transglycosylase RlpA</fullName>
        <ecNumber evidence="3">4.2.2.-</ecNumber>
    </recommendedName>
</protein>
<keyword evidence="1 3" id="KW-0456">Lyase</keyword>
<dbReference type="InterPro" id="IPR009009">
    <property type="entry name" value="RlpA-like_DPBB"/>
</dbReference>
<comment type="function">
    <text evidence="3">Lytic transglycosylase with a strong preference for naked glycan strands that lack stem peptides.</text>
</comment>
<evidence type="ECO:0000259" key="5">
    <source>
        <dbReference type="Pfam" id="PF03330"/>
    </source>
</evidence>
<dbReference type="EC" id="4.2.2.-" evidence="3"/>
<dbReference type="InterPro" id="IPR034718">
    <property type="entry name" value="RlpA"/>
</dbReference>
<feature type="domain" description="RlpA-like protein double-psi beta-barrel" evidence="5">
    <location>
        <begin position="23"/>
        <end position="110"/>
    </location>
</feature>
<organism evidence="6 9">
    <name type="scientific">Labilibaculum euxinus</name>
    <dbReference type="NCBI Taxonomy" id="2686357"/>
    <lineage>
        <taxon>Bacteria</taxon>
        <taxon>Pseudomonadati</taxon>
        <taxon>Bacteroidota</taxon>
        <taxon>Bacteroidia</taxon>
        <taxon>Marinilabiliales</taxon>
        <taxon>Marinifilaceae</taxon>
        <taxon>Labilibaculum</taxon>
    </lineage>
</organism>
<dbReference type="Proteomes" id="UP000285951">
    <property type="component" value="Unassembled WGS sequence"/>
</dbReference>
<dbReference type="InterPro" id="IPR036908">
    <property type="entry name" value="RlpA-like_sf"/>
</dbReference>
<comment type="caution">
    <text evidence="6">The sequence shown here is derived from an EMBL/GenBank/DDBJ whole genome shotgun (WGS) entry which is preliminary data.</text>
</comment>
<dbReference type="GO" id="GO:0071555">
    <property type="term" value="P:cell wall organization"/>
    <property type="evidence" value="ECO:0007669"/>
    <property type="project" value="UniProtKB-KW"/>
</dbReference>
<dbReference type="PANTHER" id="PTHR34183">
    <property type="entry name" value="ENDOLYTIC PEPTIDOGLYCAN TRANSGLYCOSYLASE RLPA"/>
    <property type="match status" value="1"/>
</dbReference>
<dbReference type="OrthoDB" id="9779128at2"/>
<sequence>MIICFTLLQFNLHAQKTNTAVQIGKASFYADRFEGKRTAYGERYHHKNYTAAHRSLPFGTLVKVVNLDNKKAVIVRINDRGPYAKGRIIDLSKSAAKEIGNINQGVFSVSVEVYQKDLDMIPIQYIFNPIPAKEQMLFGF</sequence>